<dbReference type="Proteomes" id="UP000245711">
    <property type="component" value="Plasmid pRB98"/>
</dbReference>
<sequence>MKFGLFAMPNHLPHENWTLSYDWHIAEIVKAEELGFDEYWIGEHHTGGRENVPSPELLLAKASALTSRIRLGTGVVSLPYQDPFLVAERMAFLDHLTHGRLEYGFGGGGLPTDRALFEVPAEEARARTDEALEIVWKFLTSDDPVSYDGKYWTYKERRIQVAPYQDVPPFAVAGLTGTHNYAKCGERGWKSMSTFISPVNTDKNPAAPDLRAHAEAMCNAAQEAGRDPAQARENWRISREVYVSDSKDQAIKEIRQNAEEFYKGYLFPLGISGILKTDENMADADLTVEWMIENSPWIIGSPEDCVRQINELNEQVGGFGTLLINSAGWVTMDRWTRSLELFSRYVAPHFQPNQRIQRRLESQADLFSFGESARKG</sequence>
<keyword evidence="2" id="KW-0285">Flavoprotein</keyword>
<evidence type="ECO:0000256" key="1">
    <source>
        <dbReference type="ARBA" id="ARBA00010426"/>
    </source>
</evidence>
<reference evidence="6 7" key="1">
    <citation type="submission" date="2017-05" db="EMBL/GenBank/DDBJ databases">
        <title>Isolation of Rhodococcus sp. S2-17 biodegrading of BP-3.</title>
        <authorList>
            <person name="Lee Y."/>
            <person name="Kim K.H."/>
            <person name="Chun B.H."/>
            <person name="Jung H.S."/>
            <person name="Jeon C.O."/>
        </authorList>
    </citation>
    <scope>NUCLEOTIDE SEQUENCE [LARGE SCALE GENOMIC DNA]</scope>
    <source>
        <strain evidence="6 7">S2-17</strain>
        <plasmid evidence="7">prb98</plasmid>
    </source>
</reference>
<evidence type="ECO:0000259" key="5">
    <source>
        <dbReference type="Pfam" id="PF00296"/>
    </source>
</evidence>
<dbReference type="InterPro" id="IPR011251">
    <property type="entry name" value="Luciferase-like_dom"/>
</dbReference>
<dbReference type="OrthoDB" id="5241801at2"/>
<dbReference type="AlphaFoldDB" id="A0A2S2C605"/>
<name>A0A2S2C605_9NOCA</name>
<protein>
    <submittedName>
        <fullName evidence="6">LLM class flavin-dependent oxidoreductase</fullName>
    </submittedName>
</protein>
<dbReference type="SUPFAM" id="SSF51679">
    <property type="entry name" value="Bacterial luciferase-like"/>
    <property type="match status" value="1"/>
</dbReference>
<dbReference type="EMBL" id="CP021355">
    <property type="protein sequence ID" value="AWK76295.1"/>
    <property type="molecule type" value="Genomic_DNA"/>
</dbReference>
<keyword evidence="4" id="KW-0503">Monooxygenase</keyword>
<dbReference type="Pfam" id="PF00296">
    <property type="entry name" value="Bac_luciferase"/>
    <property type="match status" value="1"/>
</dbReference>
<keyword evidence="7" id="KW-1185">Reference proteome</keyword>
<dbReference type="InterPro" id="IPR036661">
    <property type="entry name" value="Luciferase-like_sf"/>
</dbReference>
<gene>
    <name evidence="6" type="ORF">CBI38_33100</name>
</gene>
<dbReference type="GO" id="GO:0005829">
    <property type="term" value="C:cytosol"/>
    <property type="evidence" value="ECO:0007669"/>
    <property type="project" value="TreeGrafter"/>
</dbReference>
<feature type="domain" description="Luciferase-like" evidence="5">
    <location>
        <begin position="1"/>
        <end position="314"/>
    </location>
</feature>
<organism evidence="6 7">
    <name type="scientific">Rhodococcus oxybenzonivorans</name>
    <dbReference type="NCBI Taxonomy" id="1990687"/>
    <lineage>
        <taxon>Bacteria</taxon>
        <taxon>Bacillati</taxon>
        <taxon>Actinomycetota</taxon>
        <taxon>Actinomycetes</taxon>
        <taxon>Mycobacteriales</taxon>
        <taxon>Nocardiaceae</taxon>
        <taxon>Rhodococcus</taxon>
    </lineage>
</organism>
<evidence type="ECO:0000256" key="2">
    <source>
        <dbReference type="ARBA" id="ARBA00022630"/>
    </source>
</evidence>
<dbReference type="GO" id="GO:0004497">
    <property type="term" value="F:monooxygenase activity"/>
    <property type="evidence" value="ECO:0007669"/>
    <property type="project" value="UniProtKB-KW"/>
</dbReference>
<dbReference type="KEGG" id="roz:CBI38_33100"/>
<dbReference type="GO" id="GO:0016705">
    <property type="term" value="F:oxidoreductase activity, acting on paired donors, with incorporation or reduction of molecular oxygen"/>
    <property type="evidence" value="ECO:0007669"/>
    <property type="project" value="InterPro"/>
</dbReference>
<evidence type="ECO:0000256" key="3">
    <source>
        <dbReference type="ARBA" id="ARBA00023002"/>
    </source>
</evidence>
<dbReference type="Gene3D" id="3.20.20.30">
    <property type="entry name" value="Luciferase-like domain"/>
    <property type="match status" value="1"/>
</dbReference>
<evidence type="ECO:0000313" key="6">
    <source>
        <dbReference type="EMBL" id="AWK76295.1"/>
    </source>
</evidence>
<proteinExistence type="inferred from homology"/>
<keyword evidence="6" id="KW-0614">Plasmid</keyword>
<dbReference type="InterPro" id="IPR050766">
    <property type="entry name" value="Bact_Lucif_Oxidored"/>
</dbReference>
<evidence type="ECO:0000313" key="7">
    <source>
        <dbReference type="Proteomes" id="UP000245711"/>
    </source>
</evidence>
<dbReference type="PANTHER" id="PTHR30137:SF16">
    <property type="entry name" value="BLL0895 PROTEIN"/>
    <property type="match status" value="1"/>
</dbReference>
<comment type="similarity">
    <text evidence="1">Belongs to the bacterial luciferase oxidoreductase family.</text>
</comment>
<accession>A0A2S2C605</accession>
<keyword evidence="3" id="KW-0560">Oxidoreductase</keyword>
<geneLocation type="plasmid" evidence="7">
    <name>prb98</name>
</geneLocation>
<evidence type="ECO:0000256" key="4">
    <source>
        <dbReference type="ARBA" id="ARBA00023033"/>
    </source>
</evidence>
<dbReference type="RefSeq" id="WP_109335759.1">
    <property type="nucleotide sequence ID" value="NZ_CP021355.1"/>
</dbReference>
<dbReference type="PANTHER" id="PTHR30137">
    <property type="entry name" value="LUCIFERASE-LIKE MONOOXYGENASE"/>
    <property type="match status" value="1"/>
</dbReference>